<dbReference type="InterPro" id="IPR032675">
    <property type="entry name" value="LRR_dom_sf"/>
</dbReference>
<dbReference type="InterPro" id="IPR055357">
    <property type="entry name" value="LRR_At1g61320_AtMIF1"/>
</dbReference>
<dbReference type="InterPro" id="IPR053772">
    <property type="entry name" value="At1g61320/At1g61330-like"/>
</dbReference>
<reference evidence="2 3" key="1">
    <citation type="submission" date="2024-06" db="EMBL/GenBank/DDBJ databases">
        <title>A chromosome level genome sequence of Diviner's sage (Salvia divinorum).</title>
        <authorList>
            <person name="Ford S.A."/>
            <person name="Ro D.-K."/>
            <person name="Ness R.W."/>
            <person name="Phillips M.A."/>
        </authorList>
    </citation>
    <scope>NUCLEOTIDE SEQUENCE [LARGE SCALE GENOMIC DNA]</scope>
    <source>
        <strain evidence="2">SAF-2024a</strain>
        <tissue evidence="2">Leaf</tissue>
    </source>
</reference>
<feature type="domain" description="At1g61320/AtMIF1 LRR" evidence="1">
    <location>
        <begin position="2"/>
        <end position="244"/>
    </location>
</feature>
<evidence type="ECO:0000259" key="1">
    <source>
        <dbReference type="Pfam" id="PF23622"/>
    </source>
</evidence>
<dbReference type="EMBL" id="JBEAFC010000009">
    <property type="protein sequence ID" value="KAL1540618.1"/>
    <property type="molecule type" value="Genomic_DNA"/>
</dbReference>
<sequence length="291" mass="33200">MTDQYFKFLVSNCLALECLTIKYSGELENVSVVGLSKLKHLNLSSLWGVKSIVIHDLISLVSMACCEWRSGCSVQLSNIPKLTKLDLRDCRSSLAQVEFLAQMPSCIRGQLQLLRLSSESISMIKMNLGLLNDLSLQLVNLRHLELVIDTTFHPDCYYVSRYGCHLVEACGSLEKLVLKFLPWTMLELGEFKFIAETYEDRRCELSQKYLEIVGYSGHSQEQELVLHIINNATSLRKLILGVTCLKNIWKAWDIRLFRGNQNWLASIMLYLFKINHCGLLDELLSFVGVLV</sequence>
<gene>
    <name evidence="2" type="ORF">AAHA92_24946</name>
</gene>
<dbReference type="Pfam" id="PF23622">
    <property type="entry name" value="LRR_At1g61320_AtMIF1"/>
    <property type="match status" value="1"/>
</dbReference>
<dbReference type="Gene3D" id="3.80.10.10">
    <property type="entry name" value="Ribonuclease Inhibitor"/>
    <property type="match status" value="1"/>
</dbReference>
<organism evidence="2 3">
    <name type="scientific">Salvia divinorum</name>
    <name type="common">Maria pastora</name>
    <name type="synonym">Diviner's sage</name>
    <dbReference type="NCBI Taxonomy" id="28513"/>
    <lineage>
        <taxon>Eukaryota</taxon>
        <taxon>Viridiplantae</taxon>
        <taxon>Streptophyta</taxon>
        <taxon>Embryophyta</taxon>
        <taxon>Tracheophyta</taxon>
        <taxon>Spermatophyta</taxon>
        <taxon>Magnoliopsida</taxon>
        <taxon>eudicotyledons</taxon>
        <taxon>Gunneridae</taxon>
        <taxon>Pentapetalae</taxon>
        <taxon>asterids</taxon>
        <taxon>lamiids</taxon>
        <taxon>Lamiales</taxon>
        <taxon>Lamiaceae</taxon>
        <taxon>Nepetoideae</taxon>
        <taxon>Mentheae</taxon>
        <taxon>Salviinae</taxon>
        <taxon>Salvia</taxon>
        <taxon>Salvia subgen. Calosphace</taxon>
    </lineage>
</organism>
<evidence type="ECO:0000313" key="2">
    <source>
        <dbReference type="EMBL" id="KAL1540618.1"/>
    </source>
</evidence>
<comment type="caution">
    <text evidence="2">The sequence shown here is derived from an EMBL/GenBank/DDBJ whole genome shotgun (WGS) entry which is preliminary data.</text>
</comment>
<evidence type="ECO:0000313" key="3">
    <source>
        <dbReference type="Proteomes" id="UP001567538"/>
    </source>
</evidence>
<protein>
    <recommendedName>
        <fullName evidence="1">At1g61320/AtMIF1 LRR domain-containing protein</fullName>
    </recommendedName>
</protein>
<dbReference type="PANTHER" id="PTHR34145">
    <property type="entry name" value="OS02G0105600 PROTEIN"/>
    <property type="match status" value="1"/>
</dbReference>
<name>A0ABD1GC51_SALDI</name>
<dbReference type="Proteomes" id="UP001567538">
    <property type="component" value="Unassembled WGS sequence"/>
</dbReference>
<dbReference type="SUPFAM" id="SSF52058">
    <property type="entry name" value="L domain-like"/>
    <property type="match status" value="1"/>
</dbReference>
<dbReference type="AlphaFoldDB" id="A0ABD1GC51"/>
<accession>A0ABD1GC51</accession>
<keyword evidence="3" id="KW-1185">Reference proteome</keyword>
<proteinExistence type="predicted"/>